<dbReference type="GO" id="GO:0005886">
    <property type="term" value="C:plasma membrane"/>
    <property type="evidence" value="ECO:0007669"/>
    <property type="project" value="TreeGrafter"/>
</dbReference>
<keyword evidence="9" id="KW-1185">Reference proteome</keyword>
<sequence length="213" mass="23720">MAERDESPHPLAPPETYPRSDQEYSNMTEELRRKKRRKRMAYNAAFAVLLIILVLVLAIVIVRFKAPKFRLRHASFTSFRVGNATNPSFNFVLNAQFTVKNTNWGKFEYDYGTVGFEYRGVAVGHANIDDARVRARTTKKVNTSVALSSDGLASNSEELGSDIGSGVLGLRANSKLEGKIKVLKVIKKNKSALLNCTMDVHIAAQTINNIKCN</sequence>
<keyword evidence="2 6" id="KW-0812">Transmembrane</keyword>
<dbReference type="OrthoDB" id="1894389at2759"/>
<keyword evidence="3 6" id="KW-1133">Transmembrane helix</keyword>
<evidence type="ECO:0000256" key="5">
    <source>
        <dbReference type="SAM" id="MobiDB-lite"/>
    </source>
</evidence>
<accession>A0A8K0GQC3</accession>
<evidence type="ECO:0000313" key="9">
    <source>
        <dbReference type="Proteomes" id="UP000796880"/>
    </source>
</evidence>
<evidence type="ECO:0000259" key="7">
    <source>
        <dbReference type="Pfam" id="PF03168"/>
    </source>
</evidence>
<reference evidence="8" key="1">
    <citation type="submission" date="2020-03" db="EMBL/GenBank/DDBJ databases">
        <title>A high-quality chromosome-level genome assembly of a woody plant with both climbing and erect habits, Rhamnella rubrinervis.</title>
        <authorList>
            <person name="Lu Z."/>
            <person name="Yang Y."/>
            <person name="Zhu X."/>
            <person name="Sun Y."/>
        </authorList>
    </citation>
    <scope>NUCLEOTIDE SEQUENCE</scope>
    <source>
        <strain evidence="8">BYM</strain>
        <tissue evidence="8">Leaf</tissue>
    </source>
</reference>
<dbReference type="Proteomes" id="UP000796880">
    <property type="component" value="Unassembled WGS sequence"/>
</dbReference>
<dbReference type="EMBL" id="VOIH02000011">
    <property type="protein sequence ID" value="KAF3432913.1"/>
    <property type="molecule type" value="Genomic_DNA"/>
</dbReference>
<dbReference type="Gene3D" id="2.60.40.1820">
    <property type="match status" value="1"/>
</dbReference>
<feature type="domain" description="Late embryogenesis abundant protein LEA-2 subgroup" evidence="7">
    <location>
        <begin position="97"/>
        <end position="196"/>
    </location>
</feature>
<comment type="caution">
    <text evidence="8">The sequence shown here is derived from an EMBL/GenBank/DDBJ whole genome shotgun (WGS) entry which is preliminary data.</text>
</comment>
<organism evidence="8 9">
    <name type="scientific">Rhamnella rubrinervis</name>
    <dbReference type="NCBI Taxonomy" id="2594499"/>
    <lineage>
        <taxon>Eukaryota</taxon>
        <taxon>Viridiplantae</taxon>
        <taxon>Streptophyta</taxon>
        <taxon>Embryophyta</taxon>
        <taxon>Tracheophyta</taxon>
        <taxon>Spermatophyta</taxon>
        <taxon>Magnoliopsida</taxon>
        <taxon>eudicotyledons</taxon>
        <taxon>Gunneridae</taxon>
        <taxon>Pentapetalae</taxon>
        <taxon>rosids</taxon>
        <taxon>fabids</taxon>
        <taxon>Rosales</taxon>
        <taxon>Rhamnaceae</taxon>
        <taxon>rhamnoid group</taxon>
        <taxon>Rhamneae</taxon>
        <taxon>Rhamnella</taxon>
    </lineage>
</organism>
<evidence type="ECO:0000313" key="8">
    <source>
        <dbReference type="EMBL" id="KAF3432913.1"/>
    </source>
</evidence>
<dbReference type="AlphaFoldDB" id="A0A8K0GQC3"/>
<proteinExistence type="predicted"/>
<evidence type="ECO:0000256" key="1">
    <source>
        <dbReference type="ARBA" id="ARBA00004167"/>
    </source>
</evidence>
<feature type="transmembrane region" description="Helical" evidence="6">
    <location>
        <begin position="41"/>
        <end position="62"/>
    </location>
</feature>
<feature type="region of interest" description="Disordered" evidence="5">
    <location>
        <begin position="1"/>
        <end position="25"/>
    </location>
</feature>
<keyword evidence="4 6" id="KW-0472">Membrane</keyword>
<evidence type="ECO:0000256" key="6">
    <source>
        <dbReference type="SAM" id="Phobius"/>
    </source>
</evidence>
<dbReference type="PANTHER" id="PTHR31234">
    <property type="entry name" value="LATE EMBRYOGENESIS ABUNDANT (LEA) HYDROXYPROLINE-RICH GLYCOPROTEIN FAMILY"/>
    <property type="match status" value="1"/>
</dbReference>
<name>A0A8K0GQC3_9ROSA</name>
<comment type="subcellular location">
    <subcellularLocation>
        <location evidence="1">Membrane</location>
        <topology evidence="1">Single-pass membrane protein</topology>
    </subcellularLocation>
</comment>
<evidence type="ECO:0000256" key="2">
    <source>
        <dbReference type="ARBA" id="ARBA00022692"/>
    </source>
</evidence>
<gene>
    <name evidence="8" type="ORF">FNV43_RR24015</name>
</gene>
<dbReference type="InterPro" id="IPR044839">
    <property type="entry name" value="NDR1-like"/>
</dbReference>
<dbReference type="InterPro" id="IPR004864">
    <property type="entry name" value="LEA_2"/>
</dbReference>
<protein>
    <recommendedName>
        <fullName evidence="7">Late embryogenesis abundant protein LEA-2 subgroup domain-containing protein</fullName>
    </recommendedName>
</protein>
<dbReference type="PANTHER" id="PTHR31234:SF2">
    <property type="entry name" value="OS05G0199100 PROTEIN"/>
    <property type="match status" value="1"/>
</dbReference>
<dbReference type="Pfam" id="PF03168">
    <property type="entry name" value="LEA_2"/>
    <property type="match status" value="1"/>
</dbReference>
<evidence type="ECO:0000256" key="4">
    <source>
        <dbReference type="ARBA" id="ARBA00023136"/>
    </source>
</evidence>
<dbReference type="GO" id="GO:0098542">
    <property type="term" value="P:defense response to other organism"/>
    <property type="evidence" value="ECO:0007669"/>
    <property type="project" value="InterPro"/>
</dbReference>
<evidence type="ECO:0000256" key="3">
    <source>
        <dbReference type="ARBA" id="ARBA00022989"/>
    </source>
</evidence>